<accession>A0A6M4H9T4</accession>
<reference evidence="1 2" key="1">
    <citation type="submission" date="2020-04" db="EMBL/GenBank/DDBJ databases">
        <title>Usitatibacter rugosus gen. nov., sp. nov. and Usitatibacter palustris sp. nov., novel members of Usitatibacteraceae fam. nov. within the order Nitrosomonadales isolated from soil.</title>
        <authorList>
            <person name="Huber K.J."/>
            <person name="Neumann-Schaal M."/>
            <person name="Geppert A."/>
            <person name="Luckner M."/>
            <person name="Wanner G."/>
            <person name="Overmann J."/>
        </authorList>
    </citation>
    <scope>NUCLEOTIDE SEQUENCE [LARGE SCALE GENOMIC DNA]</scope>
    <source>
        <strain evidence="1 2">Swamp67</strain>
    </source>
</reference>
<evidence type="ECO:0000313" key="1">
    <source>
        <dbReference type="EMBL" id="QJR15945.1"/>
    </source>
</evidence>
<sequence length="73" mass="8288">MGRIILLIIIGFLIYLVLRGFFRSQLKKPDDEAKPPANAEDMVRCQRCGVNLPRSEAVEQDGKLVCRENPNCK</sequence>
<dbReference type="EMBL" id="CP053073">
    <property type="protein sequence ID" value="QJR15945.1"/>
    <property type="molecule type" value="Genomic_DNA"/>
</dbReference>
<keyword evidence="2" id="KW-1185">Reference proteome</keyword>
<dbReference type="Proteomes" id="UP000503096">
    <property type="component" value="Chromosome"/>
</dbReference>
<dbReference type="KEGG" id="upl:DSM104440_02772"/>
<gene>
    <name evidence="1" type="ORF">DSM104440_02772</name>
</gene>
<organism evidence="1 2">
    <name type="scientific">Usitatibacter palustris</name>
    <dbReference type="NCBI Taxonomy" id="2732487"/>
    <lineage>
        <taxon>Bacteria</taxon>
        <taxon>Pseudomonadati</taxon>
        <taxon>Pseudomonadota</taxon>
        <taxon>Betaproteobacteria</taxon>
        <taxon>Nitrosomonadales</taxon>
        <taxon>Usitatibacteraceae</taxon>
        <taxon>Usitatibacter</taxon>
    </lineage>
</organism>
<protein>
    <submittedName>
        <fullName evidence="1">Uncharacterized protein</fullName>
    </submittedName>
</protein>
<dbReference type="InterPro" id="IPR049708">
    <property type="entry name" value="PP0621-like"/>
</dbReference>
<name>A0A6M4H9T4_9PROT</name>
<dbReference type="InParanoid" id="A0A6M4H9T4"/>
<dbReference type="NCBIfam" id="NF041023">
    <property type="entry name" value="PP0621_fam"/>
    <property type="match status" value="1"/>
</dbReference>
<dbReference type="RefSeq" id="WP_171163662.1">
    <property type="nucleotide sequence ID" value="NZ_CP053073.1"/>
</dbReference>
<evidence type="ECO:0000313" key="2">
    <source>
        <dbReference type="Proteomes" id="UP000503096"/>
    </source>
</evidence>
<proteinExistence type="predicted"/>
<dbReference type="AlphaFoldDB" id="A0A6M4H9T4"/>